<dbReference type="Gene3D" id="3.40.50.11280">
    <property type="entry name" value="Glutamate-cysteine ligase, N-terminal domain"/>
    <property type="match status" value="1"/>
</dbReference>
<gene>
    <name evidence="1" type="ORF">HPTL_2064</name>
</gene>
<evidence type="ECO:0000313" key="1">
    <source>
        <dbReference type="EMBL" id="BBD78318.1"/>
    </source>
</evidence>
<organism evidence="1 2">
    <name type="scientific">Hydrogenophilus thermoluteolus</name>
    <name type="common">Pseudomonas hydrogenothermophila</name>
    <dbReference type="NCBI Taxonomy" id="297"/>
    <lineage>
        <taxon>Bacteria</taxon>
        <taxon>Pseudomonadati</taxon>
        <taxon>Pseudomonadota</taxon>
        <taxon>Hydrogenophilia</taxon>
        <taxon>Hydrogenophilales</taxon>
        <taxon>Hydrogenophilaceae</taxon>
        <taxon>Hydrogenophilus</taxon>
    </lineage>
</organism>
<dbReference type="NCBIfam" id="TIGR02049">
    <property type="entry name" value="gshA_ferroox"/>
    <property type="match status" value="1"/>
</dbReference>
<proteinExistence type="predicted"/>
<dbReference type="AlphaFoldDB" id="A0A2Z6E0Z5"/>
<dbReference type="InterPro" id="IPR042520">
    <property type="entry name" value="GshA_N"/>
</dbReference>
<protein>
    <submittedName>
        <fullName evidence="1">Glutamate-cysteine ligase</fullName>
    </submittedName>
</protein>
<reference evidence="1 2" key="1">
    <citation type="submission" date="2018-04" db="EMBL/GenBank/DDBJ databases">
        <title>Complete genome sequence of Hydrogenophilus thermoluteolus TH-1.</title>
        <authorList>
            <person name="Arai H."/>
        </authorList>
    </citation>
    <scope>NUCLEOTIDE SEQUENCE [LARGE SCALE GENOMIC DNA]</scope>
    <source>
        <strain evidence="1 2">TH-1</strain>
    </source>
</reference>
<keyword evidence="1" id="KW-0436">Ligase</keyword>
<evidence type="ECO:0000313" key="2">
    <source>
        <dbReference type="Proteomes" id="UP000262004"/>
    </source>
</evidence>
<dbReference type="OrthoDB" id="5288610at2"/>
<dbReference type="EMBL" id="AP018558">
    <property type="protein sequence ID" value="BBD78318.1"/>
    <property type="molecule type" value="Genomic_DNA"/>
</dbReference>
<sequence length="437" mass="48559">MIPHLTTALSGPLLEIEHQFLAHQPAIERWFRHWFTEHMPPFYASTDLRNAGFKLAPVDLNLFPGGFNNLAEPFTPLAVQALQVAIERVCPEARQFLLIPENHTRNRFYLSNVFHLQRLLRLAGVEVRVGSLLPEITEPTPFETPAGTLVLEPIVRRGNRVGLADFDPCAILLNNDLSAGIPAILAEPLEQIVIPPPQAGWHRRRKSHHAACYAQVANEFAEAFALDPWYFTPAYRTVGGVDFRHKQGVEALADAASDLFAEIRREYAARGITETPFLVMKADAGTYGMGVMVVKDPVELRELSRRDRNKMARVKEGLEVTQVIVQEGVPTFERVDGAAAEPVVYFIDHYVVGGFYRVHTERGPDDNLNAPGMHFTPLTFARPCSVPDFTAAPDAEPNRFYAYGVVARLALAAATREIESLNESHSDVAATPLATAR</sequence>
<dbReference type="GO" id="GO:0016874">
    <property type="term" value="F:ligase activity"/>
    <property type="evidence" value="ECO:0007669"/>
    <property type="project" value="UniProtKB-KW"/>
</dbReference>
<name>A0A2Z6E0Z5_HYDTE</name>
<dbReference type="Pfam" id="PF08886">
    <property type="entry name" value="GshA"/>
    <property type="match status" value="1"/>
</dbReference>
<accession>A0A2Z6E0Z5</accession>
<dbReference type="Proteomes" id="UP000262004">
    <property type="component" value="Chromosome"/>
</dbReference>
<dbReference type="KEGG" id="htl:HPTL_2064"/>
<dbReference type="InterPro" id="IPR011718">
    <property type="entry name" value="GshA"/>
</dbReference>
<dbReference type="SUPFAM" id="SSF56059">
    <property type="entry name" value="Glutathione synthetase ATP-binding domain-like"/>
    <property type="match status" value="1"/>
</dbReference>
<dbReference type="RefSeq" id="WP_119335957.1">
    <property type="nucleotide sequence ID" value="NZ_AP018558.1"/>
</dbReference>
<keyword evidence="2" id="KW-1185">Reference proteome</keyword>